<dbReference type="HOGENOM" id="CLU_104595_1_1_5"/>
<dbReference type="InterPro" id="IPR010593">
    <property type="entry name" value="DUF1159"/>
</dbReference>
<name>A0A0E1X3E0_9HYPH</name>
<dbReference type="GeneID" id="55590248"/>
<dbReference type="AlphaFoldDB" id="A0A0E1X3E0"/>
<evidence type="ECO:0008006" key="2">
    <source>
        <dbReference type="Google" id="ProtNLM"/>
    </source>
</evidence>
<reference evidence="1" key="1">
    <citation type="submission" date="2009-01" db="EMBL/GenBank/DDBJ databases">
        <title>The Genome Sequence of Brucella pinnipedialis M292/94/1.</title>
        <authorList>
            <consortium name="The Broad Institute Genome Sequencing Platform"/>
            <person name="Ward D."/>
            <person name="Young S.K."/>
            <person name="Kodira C.D."/>
            <person name="Zeng Q."/>
            <person name="Koehrsen M."/>
            <person name="Alvarado L."/>
            <person name="Berlin A."/>
            <person name="Borenstein D."/>
            <person name="Chen Z."/>
            <person name="Engels R."/>
            <person name="Freedman E."/>
            <person name="Gellesch M."/>
            <person name="Goldberg J."/>
            <person name="Griggs A."/>
            <person name="Gujja S."/>
            <person name="Heiman D."/>
            <person name="Hepburn T."/>
            <person name="Howarth C."/>
            <person name="Jen D."/>
            <person name="Larson L."/>
            <person name="Lewis B."/>
            <person name="Mehta T."/>
            <person name="Park D."/>
            <person name="Pearson M."/>
            <person name="Roberts A."/>
            <person name="Saif S."/>
            <person name="Shea T."/>
            <person name="Shenoy N."/>
            <person name="Sisk P."/>
            <person name="Stolte C."/>
            <person name="Sykes S."/>
            <person name="Walk T."/>
            <person name="White J."/>
            <person name="Yandava C."/>
            <person name="Whatmore A.M."/>
            <person name="Perrett L.L."/>
            <person name="O'Callaghan D."/>
            <person name="Nusbaum C."/>
            <person name="Galagan J."/>
            <person name="Birren B."/>
        </authorList>
    </citation>
    <scope>NUCLEOTIDE SEQUENCE [LARGE SCALE GENOMIC DNA]</scope>
    <source>
        <strain evidence="1">M292/94/1</strain>
    </source>
</reference>
<dbReference type="Proteomes" id="UP000004659">
    <property type="component" value="Unassembled WGS sequence"/>
</dbReference>
<evidence type="ECO:0000313" key="1">
    <source>
        <dbReference type="EMBL" id="EEZ30666.1"/>
    </source>
</evidence>
<accession>A0A0E1X3E0</accession>
<organism evidence="1">
    <name type="scientific">Brucella pinnipedialis M292/94/1</name>
    <dbReference type="NCBI Taxonomy" id="520462"/>
    <lineage>
        <taxon>Bacteria</taxon>
        <taxon>Pseudomonadati</taxon>
        <taxon>Pseudomonadota</taxon>
        <taxon>Alphaproteobacteria</taxon>
        <taxon>Hyphomicrobiales</taxon>
        <taxon>Brucellaceae</taxon>
        <taxon>Brucella/Ochrobactrum group</taxon>
        <taxon>Brucella</taxon>
    </lineage>
</organism>
<protein>
    <recommendedName>
        <fullName evidence="2">DUF721 domain-containing protein</fullName>
    </recommendedName>
</protein>
<gene>
    <name evidence="1" type="ORF">BALG_00785</name>
</gene>
<dbReference type="InterPro" id="IPR007922">
    <property type="entry name" value="DciA-like"/>
</dbReference>
<dbReference type="PIRSF" id="PIRSF032064">
    <property type="entry name" value="UCP032064"/>
    <property type="match status" value="1"/>
</dbReference>
<dbReference type="Pfam" id="PF05258">
    <property type="entry name" value="DciA"/>
    <property type="match status" value="1"/>
</dbReference>
<dbReference type="RefSeq" id="WP_004689517.1">
    <property type="nucleotide sequence ID" value="NZ_EQ999546.1"/>
</dbReference>
<proteinExistence type="predicted"/>
<sequence length="175" mass="19086">MSEPNPKRGFRPLADMASGLVDPVLRKRAGINLALLQAWEDIVGPAIGASSRPLRILWPRRIREDDPFTPATLVIACEGFAALQIQHETGEIISRVNGFLGFAAIGRIRIKQKPPVIAVKRRVKRLASLGPAEERSVDKATAGIEDDALRQALARLGRNILAEKRMLGKKGGSKN</sequence>
<dbReference type="EMBL" id="EQ999546">
    <property type="protein sequence ID" value="EEZ30666.1"/>
    <property type="molecule type" value="Genomic_DNA"/>
</dbReference>